<accession>A0A9X3N3L4</accession>
<name>A0A9X3N3L4_9ACTN</name>
<dbReference type="CDD" id="cd07389">
    <property type="entry name" value="MPP_PhoD"/>
    <property type="match status" value="1"/>
</dbReference>
<dbReference type="PANTHER" id="PTHR43606">
    <property type="entry name" value="PHOSPHATASE, PUTATIVE (AFU_ORTHOLOGUE AFUA_6G08710)-RELATED"/>
    <property type="match status" value="1"/>
</dbReference>
<keyword evidence="4" id="KW-1185">Reference proteome</keyword>
<protein>
    <submittedName>
        <fullName evidence="3">Alkaline phosphatase D family protein</fullName>
    </submittedName>
</protein>
<feature type="domain" description="PhoD-like phosphatase metallophosphatase" evidence="1">
    <location>
        <begin position="131"/>
        <end position="466"/>
    </location>
</feature>
<dbReference type="InterPro" id="IPR038607">
    <property type="entry name" value="PhoD-like_sf"/>
</dbReference>
<dbReference type="InterPro" id="IPR029052">
    <property type="entry name" value="Metallo-depent_PP-like"/>
</dbReference>
<dbReference type="RefSeq" id="WP_270045627.1">
    <property type="nucleotide sequence ID" value="NZ_JAPDOD010000064.1"/>
</dbReference>
<sequence length="497" mass="54503">MASQYPFAKARTAPMRFVGDPFQLGVASGDPSTDGMVLWTRLAPAPLSPGGGMPDKAVAVKWEVAKDEAFKQIVATGEEQAVASEAHSVHAEPRGLQPGSEYFYRFTAGGAQSPIGRTKTTTAGPLSSMKFAFASCQQYEHGYYTAYKHMANEDLDLILHLGDYIYEYSTNSYTAGGGGNVRGHSNHEVMELADYRERHAQYKTDVNLQAAHASAPWFVTFDDHEVDDNWAGIAPGDGSPPKSYTNRKAAAFQAYWEHMPLRRAAKPNGAAIPIYRRGAFGDLATFHVLDTRQFRSDQPCNDGIKACSDRSSDALTMTGNAQEAWLLDGLEKSTAKWQIFAQQVVMAQMDWSVGANETWNVDAWDGYTAERTRLFNYINQKGTLNPLVLTGDIHQHWAADLLADFRDPNSKILGSELVGTSISTGADGSDNPNDAKLAENPWFKFVNSQRGYVTVELGQDQAKADFKVLPYVRRPGAPISTRKSFVIEAGHPGLQNA</sequence>
<gene>
    <name evidence="3" type="ORF">OM076_39265</name>
</gene>
<organism evidence="3 4">
    <name type="scientific">Solirubrobacter ginsenosidimutans</name>
    <dbReference type="NCBI Taxonomy" id="490573"/>
    <lineage>
        <taxon>Bacteria</taxon>
        <taxon>Bacillati</taxon>
        <taxon>Actinomycetota</taxon>
        <taxon>Thermoleophilia</taxon>
        <taxon>Solirubrobacterales</taxon>
        <taxon>Solirubrobacteraceae</taxon>
        <taxon>Solirubrobacter</taxon>
    </lineage>
</organism>
<evidence type="ECO:0000259" key="2">
    <source>
        <dbReference type="Pfam" id="PF16655"/>
    </source>
</evidence>
<evidence type="ECO:0000313" key="3">
    <source>
        <dbReference type="EMBL" id="MDA0166370.1"/>
    </source>
</evidence>
<dbReference type="Gene3D" id="3.60.21.70">
    <property type="entry name" value="PhoD-like phosphatase"/>
    <property type="match status" value="1"/>
</dbReference>
<dbReference type="Pfam" id="PF09423">
    <property type="entry name" value="PhoD"/>
    <property type="match status" value="1"/>
</dbReference>
<dbReference type="Gene3D" id="2.60.40.380">
    <property type="entry name" value="Purple acid phosphatase-like, N-terminal"/>
    <property type="match status" value="1"/>
</dbReference>
<dbReference type="InterPro" id="IPR032093">
    <property type="entry name" value="PhoD_N"/>
</dbReference>
<proteinExistence type="predicted"/>
<evidence type="ECO:0000259" key="1">
    <source>
        <dbReference type="Pfam" id="PF09423"/>
    </source>
</evidence>
<dbReference type="PANTHER" id="PTHR43606:SF2">
    <property type="entry name" value="ALKALINE PHOSPHATASE FAMILY PROTEIN (AFU_ORTHOLOGUE AFUA_5G03860)"/>
    <property type="match status" value="1"/>
</dbReference>
<reference evidence="3" key="1">
    <citation type="submission" date="2022-10" db="EMBL/GenBank/DDBJ databases">
        <title>The WGS of Solirubrobacter ginsenosidimutans DSM 21036.</title>
        <authorList>
            <person name="Jiang Z."/>
        </authorList>
    </citation>
    <scope>NUCLEOTIDE SEQUENCE</scope>
    <source>
        <strain evidence="3">DSM 21036</strain>
    </source>
</reference>
<dbReference type="AlphaFoldDB" id="A0A9X3N3L4"/>
<dbReference type="EMBL" id="JAPDOD010000064">
    <property type="protein sequence ID" value="MDA0166370.1"/>
    <property type="molecule type" value="Genomic_DNA"/>
</dbReference>
<dbReference type="InterPro" id="IPR018946">
    <property type="entry name" value="PhoD-like_MPP"/>
</dbReference>
<dbReference type="SUPFAM" id="SSF56300">
    <property type="entry name" value="Metallo-dependent phosphatases"/>
    <property type="match status" value="1"/>
</dbReference>
<evidence type="ECO:0000313" key="4">
    <source>
        <dbReference type="Proteomes" id="UP001149140"/>
    </source>
</evidence>
<dbReference type="InterPro" id="IPR052900">
    <property type="entry name" value="Phospholipid_Metab_Enz"/>
</dbReference>
<feature type="domain" description="Phospholipase D N-terminal" evidence="2">
    <location>
        <begin position="24"/>
        <end position="120"/>
    </location>
</feature>
<dbReference type="Proteomes" id="UP001149140">
    <property type="component" value="Unassembled WGS sequence"/>
</dbReference>
<comment type="caution">
    <text evidence="3">The sequence shown here is derived from an EMBL/GenBank/DDBJ whole genome shotgun (WGS) entry which is preliminary data.</text>
</comment>
<dbReference type="Pfam" id="PF16655">
    <property type="entry name" value="PhoD_N"/>
    <property type="match status" value="1"/>
</dbReference>